<comment type="caution">
    <text evidence="1">The sequence shown here is derived from an EMBL/GenBank/DDBJ whole genome shotgun (WGS) entry which is preliminary data.</text>
</comment>
<evidence type="ECO:0000313" key="2">
    <source>
        <dbReference type="Proteomes" id="UP001066276"/>
    </source>
</evidence>
<dbReference type="AlphaFoldDB" id="A0AAV7TDD6"/>
<reference evidence="1" key="1">
    <citation type="journal article" date="2022" name="bioRxiv">
        <title>Sequencing and chromosome-scale assembly of the giantPleurodeles waltlgenome.</title>
        <authorList>
            <person name="Brown T."/>
            <person name="Elewa A."/>
            <person name="Iarovenko S."/>
            <person name="Subramanian E."/>
            <person name="Araus A.J."/>
            <person name="Petzold A."/>
            <person name="Susuki M."/>
            <person name="Suzuki K.-i.T."/>
            <person name="Hayashi T."/>
            <person name="Toyoda A."/>
            <person name="Oliveira C."/>
            <person name="Osipova E."/>
            <person name="Leigh N.D."/>
            <person name="Simon A."/>
            <person name="Yun M.H."/>
        </authorList>
    </citation>
    <scope>NUCLEOTIDE SEQUENCE</scope>
    <source>
        <strain evidence="1">20211129_DDA</strain>
        <tissue evidence="1">Liver</tissue>
    </source>
</reference>
<keyword evidence="2" id="KW-1185">Reference proteome</keyword>
<sequence length="110" mass="12684">AHFAYHIRILLSNGRWFCLILRTRFCSRLFDPDEVCIQYNVMHTAGAGTPVSIPMRIDCRQSLEYHDFRKGRVLTVDCLRVLCKGNVFKEGIFKMLDHLVAEGWGIILGL</sequence>
<evidence type="ECO:0000313" key="1">
    <source>
        <dbReference type="EMBL" id="KAJ1174306.1"/>
    </source>
</evidence>
<gene>
    <name evidence="1" type="ORF">NDU88_006128</name>
</gene>
<feature type="non-terminal residue" evidence="1">
    <location>
        <position position="1"/>
    </location>
</feature>
<accession>A0AAV7TDD6</accession>
<name>A0AAV7TDD6_PLEWA</name>
<organism evidence="1 2">
    <name type="scientific">Pleurodeles waltl</name>
    <name type="common">Iberian ribbed newt</name>
    <dbReference type="NCBI Taxonomy" id="8319"/>
    <lineage>
        <taxon>Eukaryota</taxon>
        <taxon>Metazoa</taxon>
        <taxon>Chordata</taxon>
        <taxon>Craniata</taxon>
        <taxon>Vertebrata</taxon>
        <taxon>Euteleostomi</taxon>
        <taxon>Amphibia</taxon>
        <taxon>Batrachia</taxon>
        <taxon>Caudata</taxon>
        <taxon>Salamandroidea</taxon>
        <taxon>Salamandridae</taxon>
        <taxon>Pleurodelinae</taxon>
        <taxon>Pleurodeles</taxon>
    </lineage>
</organism>
<dbReference type="Proteomes" id="UP001066276">
    <property type="component" value="Chromosome 4_1"/>
</dbReference>
<protein>
    <submittedName>
        <fullName evidence="1">Uncharacterized protein</fullName>
    </submittedName>
</protein>
<proteinExistence type="predicted"/>
<feature type="non-terminal residue" evidence="1">
    <location>
        <position position="110"/>
    </location>
</feature>
<dbReference type="EMBL" id="JANPWB010000007">
    <property type="protein sequence ID" value="KAJ1174306.1"/>
    <property type="molecule type" value="Genomic_DNA"/>
</dbReference>